<keyword evidence="5" id="KW-0999">Mitochondrion inner membrane</keyword>
<comment type="pathway">
    <text evidence="2">Energy metabolism; oxidative phosphorylation.</text>
</comment>
<gene>
    <name evidence="11" type="ORF">PEVE_00018640</name>
</gene>
<evidence type="ECO:0000256" key="5">
    <source>
        <dbReference type="ARBA" id="ARBA00022792"/>
    </source>
</evidence>
<evidence type="ECO:0000256" key="8">
    <source>
        <dbReference type="ARBA" id="ARBA00023128"/>
    </source>
</evidence>
<reference evidence="11 12" key="1">
    <citation type="submission" date="2022-05" db="EMBL/GenBank/DDBJ databases">
        <authorList>
            <consortium name="Genoscope - CEA"/>
            <person name="William W."/>
        </authorList>
    </citation>
    <scope>NUCLEOTIDE SEQUENCE [LARGE SCALE GENOMIC DNA]</scope>
</reference>
<evidence type="ECO:0000313" key="11">
    <source>
        <dbReference type="EMBL" id="CAH3188558.1"/>
    </source>
</evidence>
<evidence type="ECO:0000256" key="2">
    <source>
        <dbReference type="ARBA" id="ARBA00004673"/>
    </source>
</evidence>
<comment type="caution">
    <text evidence="11">The sequence shown here is derived from an EMBL/GenBank/DDBJ whole genome shotgun (WGS) entry which is preliminary data.</text>
</comment>
<evidence type="ECO:0000256" key="10">
    <source>
        <dbReference type="SAM" id="Phobius"/>
    </source>
</evidence>
<dbReference type="Pfam" id="PF02935">
    <property type="entry name" value="COX7C"/>
    <property type="match status" value="1"/>
</dbReference>
<name>A0ABN8SAH3_9CNID</name>
<comment type="subcellular location">
    <subcellularLocation>
        <location evidence="1">Mitochondrion inner membrane</location>
        <topology evidence="1">Single-pass membrane protein</topology>
    </subcellularLocation>
</comment>
<evidence type="ECO:0000256" key="4">
    <source>
        <dbReference type="ARBA" id="ARBA00022692"/>
    </source>
</evidence>
<keyword evidence="8" id="KW-0496">Mitochondrion</keyword>
<keyword evidence="12" id="KW-1185">Reference proteome</keyword>
<evidence type="ECO:0000313" key="12">
    <source>
        <dbReference type="Proteomes" id="UP001159427"/>
    </source>
</evidence>
<keyword evidence="9 10" id="KW-0472">Membrane</keyword>
<dbReference type="Gene3D" id="4.10.49.10">
    <property type="entry name" value="Cytochrome c oxidase subunit VIIc"/>
    <property type="match status" value="1"/>
</dbReference>
<evidence type="ECO:0000256" key="7">
    <source>
        <dbReference type="ARBA" id="ARBA00022989"/>
    </source>
</evidence>
<sequence>MFNYGLKCVSQRSSSTRTLRKLYAPLRRFKMSFAGRTLNIFGRSATRVRSNAVQHLRAEFAEGPGNNMPFQTKNKPRLLATMIVYLGTMFTLPFIAVRFQMAKQSGK</sequence>
<evidence type="ECO:0000256" key="6">
    <source>
        <dbReference type="ARBA" id="ARBA00022946"/>
    </source>
</evidence>
<dbReference type="PANTHER" id="PTHR13313:SF0">
    <property type="entry name" value="CYTOCHROME C OXIDASE SUBUNIT 7C, MITOCHONDRIAL"/>
    <property type="match status" value="1"/>
</dbReference>
<dbReference type="Proteomes" id="UP001159427">
    <property type="component" value="Unassembled WGS sequence"/>
</dbReference>
<accession>A0ABN8SAH3</accession>
<evidence type="ECO:0008006" key="13">
    <source>
        <dbReference type="Google" id="ProtNLM"/>
    </source>
</evidence>
<evidence type="ECO:0000256" key="1">
    <source>
        <dbReference type="ARBA" id="ARBA00004434"/>
    </source>
</evidence>
<organism evidence="11 12">
    <name type="scientific">Porites evermanni</name>
    <dbReference type="NCBI Taxonomy" id="104178"/>
    <lineage>
        <taxon>Eukaryota</taxon>
        <taxon>Metazoa</taxon>
        <taxon>Cnidaria</taxon>
        <taxon>Anthozoa</taxon>
        <taxon>Hexacorallia</taxon>
        <taxon>Scleractinia</taxon>
        <taxon>Fungiina</taxon>
        <taxon>Poritidae</taxon>
        <taxon>Porites</taxon>
    </lineage>
</organism>
<keyword evidence="6" id="KW-0809">Transit peptide</keyword>
<dbReference type="SUPFAM" id="SSF81427">
    <property type="entry name" value="Mitochondrial cytochrome c oxidase subunit VIIc (aka VIIIa)"/>
    <property type="match status" value="1"/>
</dbReference>
<keyword evidence="7 10" id="KW-1133">Transmembrane helix</keyword>
<feature type="transmembrane region" description="Helical" evidence="10">
    <location>
        <begin position="78"/>
        <end position="97"/>
    </location>
</feature>
<dbReference type="InterPro" id="IPR036636">
    <property type="entry name" value="COX7C/Cox8_sf"/>
</dbReference>
<dbReference type="InterPro" id="IPR004202">
    <property type="entry name" value="COX7C/Cox8"/>
</dbReference>
<keyword evidence="4 10" id="KW-0812">Transmembrane</keyword>
<evidence type="ECO:0000256" key="3">
    <source>
        <dbReference type="ARBA" id="ARBA00010514"/>
    </source>
</evidence>
<comment type="similarity">
    <text evidence="3">Belongs to the cytochrome c oxidase VIIc family.</text>
</comment>
<evidence type="ECO:0000256" key="9">
    <source>
        <dbReference type="ARBA" id="ARBA00023136"/>
    </source>
</evidence>
<dbReference type="PANTHER" id="PTHR13313">
    <property type="entry name" value="CYTOCHROME C OXIDASE SUBUNIT VIIC"/>
    <property type="match status" value="1"/>
</dbReference>
<protein>
    <recommendedName>
        <fullName evidence="13">Cytochrome c oxidase polypeptide VIIc</fullName>
    </recommendedName>
</protein>
<dbReference type="EMBL" id="CALNXI010002523">
    <property type="protein sequence ID" value="CAH3188558.1"/>
    <property type="molecule type" value="Genomic_DNA"/>
</dbReference>
<proteinExistence type="inferred from homology"/>